<comment type="caution">
    <text evidence="2">The sequence shown here is derived from an EMBL/GenBank/DDBJ whole genome shotgun (WGS) entry which is preliminary data.</text>
</comment>
<dbReference type="SUPFAM" id="SSF50341">
    <property type="entry name" value="CheW-like"/>
    <property type="match status" value="1"/>
</dbReference>
<dbReference type="GO" id="GO:0007165">
    <property type="term" value="P:signal transduction"/>
    <property type="evidence" value="ECO:0007669"/>
    <property type="project" value="InterPro"/>
</dbReference>
<protein>
    <submittedName>
        <fullName evidence="2">Chemotaxis protein CheW</fullName>
    </submittedName>
</protein>
<dbReference type="InterPro" id="IPR002545">
    <property type="entry name" value="CheW-lke_dom"/>
</dbReference>
<sequence>MVADPEHRVATRWFVRGPRAPHPARGVVGLSAHALALRRAFDASFAAPSRDAEQAGALVLAIRAGSQSYAVRLSDIDGVHECRKIVPLPGSPPGLRGITGIRGRLFAVHALASLLGLPEPRERPRWLLLAGGDAPIALSVTAIEACLEVSPADLVPAEGDGEGFVRELVTIAGQTRGVLVLEPLVELAKTRAGERHEGAP</sequence>
<accession>A0A6N7PUE4</accession>
<dbReference type="GO" id="GO:0005829">
    <property type="term" value="C:cytosol"/>
    <property type="evidence" value="ECO:0007669"/>
    <property type="project" value="TreeGrafter"/>
</dbReference>
<keyword evidence="3" id="KW-1185">Reference proteome</keyword>
<gene>
    <name evidence="2" type="ORF">GF068_18420</name>
</gene>
<dbReference type="EMBL" id="WJIE01000005">
    <property type="protein sequence ID" value="MRG93875.1"/>
    <property type="molecule type" value="Genomic_DNA"/>
</dbReference>
<dbReference type="PANTHER" id="PTHR22617:SF23">
    <property type="entry name" value="CHEMOTAXIS PROTEIN CHEW"/>
    <property type="match status" value="1"/>
</dbReference>
<dbReference type="Proteomes" id="UP000440224">
    <property type="component" value="Unassembled WGS sequence"/>
</dbReference>
<dbReference type="PANTHER" id="PTHR22617">
    <property type="entry name" value="CHEMOTAXIS SENSOR HISTIDINE KINASE-RELATED"/>
    <property type="match status" value="1"/>
</dbReference>
<dbReference type="Gene3D" id="2.30.30.40">
    <property type="entry name" value="SH3 Domains"/>
    <property type="match status" value="1"/>
</dbReference>
<dbReference type="Pfam" id="PF01584">
    <property type="entry name" value="CheW"/>
    <property type="match status" value="1"/>
</dbReference>
<dbReference type="InterPro" id="IPR036061">
    <property type="entry name" value="CheW-like_dom_sf"/>
</dbReference>
<proteinExistence type="predicted"/>
<evidence type="ECO:0000259" key="1">
    <source>
        <dbReference type="PROSITE" id="PS50851"/>
    </source>
</evidence>
<dbReference type="AlphaFoldDB" id="A0A6N7PUE4"/>
<evidence type="ECO:0000313" key="2">
    <source>
        <dbReference type="EMBL" id="MRG93875.1"/>
    </source>
</evidence>
<name>A0A6N7PUE4_9BACT</name>
<dbReference type="Gene3D" id="2.40.50.180">
    <property type="entry name" value="CheA-289, Domain 4"/>
    <property type="match status" value="1"/>
</dbReference>
<reference evidence="2 3" key="1">
    <citation type="submission" date="2019-10" db="EMBL/GenBank/DDBJ databases">
        <title>A soil myxobacterium in the family Polyangiaceae.</title>
        <authorList>
            <person name="Li Y."/>
            <person name="Wang J."/>
        </authorList>
    </citation>
    <scope>NUCLEOTIDE SEQUENCE [LARGE SCALE GENOMIC DNA]</scope>
    <source>
        <strain evidence="2 3">DSM 14734</strain>
    </source>
</reference>
<organism evidence="2 3">
    <name type="scientific">Polyangium spumosum</name>
    <dbReference type="NCBI Taxonomy" id="889282"/>
    <lineage>
        <taxon>Bacteria</taxon>
        <taxon>Pseudomonadati</taxon>
        <taxon>Myxococcota</taxon>
        <taxon>Polyangia</taxon>
        <taxon>Polyangiales</taxon>
        <taxon>Polyangiaceae</taxon>
        <taxon>Polyangium</taxon>
    </lineage>
</organism>
<dbReference type="InterPro" id="IPR039315">
    <property type="entry name" value="CheW"/>
</dbReference>
<dbReference type="PROSITE" id="PS50851">
    <property type="entry name" value="CHEW"/>
    <property type="match status" value="1"/>
</dbReference>
<dbReference type="GO" id="GO:0006935">
    <property type="term" value="P:chemotaxis"/>
    <property type="evidence" value="ECO:0007669"/>
    <property type="project" value="InterPro"/>
</dbReference>
<dbReference type="SMART" id="SM00260">
    <property type="entry name" value="CheW"/>
    <property type="match status" value="1"/>
</dbReference>
<evidence type="ECO:0000313" key="3">
    <source>
        <dbReference type="Proteomes" id="UP000440224"/>
    </source>
</evidence>
<feature type="domain" description="CheW-like" evidence="1">
    <location>
        <begin position="56"/>
        <end position="190"/>
    </location>
</feature>